<sequence length="79" mass="9191">MPVTLVTTLSRQPNDAFSGASFVTGSMVPFAGTSHLWMYRMFCSEFHAWHRCHGKEAAFLSWQTIRLIETQMILKRRRQ</sequence>
<evidence type="ECO:0000313" key="2">
    <source>
        <dbReference type="Proteomes" id="UP000267342"/>
    </source>
</evidence>
<reference evidence="1 2" key="1">
    <citation type="submission" date="2018-09" db="EMBL/GenBank/DDBJ databases">
        <title>Zymobacter palmae IAM14233 (=T109) whole genome analysis.</title>
        <authorList>
            <person name="Yanase H."/>
        </authorList>
    </citation>
    <scope>NUCLEOTIDE SEQUENCE [LARGE SCALE GENOMIC DNA]</scope>
    <source>
        <strain evidence="1 2">IAM14233</strain>
    </source>
</reference>
<dbReference type="Proteomes" id="UP000267342">
    <property type="component" value="Chromosome"/>
</dbReference>
<name>A0A348HBF7_9GAMM</name>
<proteinExistence type="predicted"/>
<dbReference type="EMBL" id="AP018933">
    <property type="protein sequence ID" value="BBG28959.1"/>
    <property type="molecule type" value="Genomic_DNA"/>
</dbReference>
<gene>
    <name evidence="1" type="ORF">ZBT109_0161</name>
</gene>
<organism evidence="1 2">
    <name type="scientific">Zymobacter palmae</name>
    <dbReference type="NCBI Taxonomy" id="33074"/>
    <lineage>
        <taxon>Bacteria</taxon>
        <taxon>Pseudomonadati</taxon>
        <taxon>Pseudomonadota</taxon>
        <taxon>Gammaproteobacteria</taxon>
        <taxon>Oceanospirillales</taxon>
        <taxon>Halomonadaceae</taxon>
        <taxon>Zymobacter group</taxon>
        <taxon>Zymobacter</taxon>
    </lineage>
</organism>
<dbReference type="KEGG" id="zpl:ZBT109_0161"/>
<keyword evidence="2" id="KW-1185">Reference proteome</keyword>
<protein>
    <submittedName>
        <fullName evidence="1">Uncharacterized protein</fullName>
    </submittedName>
</protein>
<evidence type="ECO:0000313" key="1">
    <source>
        <dbReference type="EMBL" id="BBG28959.1"/>
    </source>
</evidence>
<dbReference type="AlphaFoldDB" id="A0A348HBF7"/>
<accession>A0A348HBF7</accession>